<dbReference type="RefSeq" id="WP_264843996.1">
    <property type="nucleotide sequence ID" value="NZ_AP025628.1"/>
</dbReference>
<keyword evidence="2" id="KW-1185">Reference proteome</keyword>
<dbReference type="EMBL" id="AP025628">
    <property type="protein sequence ID" value="BDG59917.1"/>
    <property type="molecule type" value="Genomic_DNA"/>
</dbReference>
<sequence length="67" mass="7498">MIATTVKRRCQKCHWTAEELHVGDEIPFVYAQAAKTRHPGRKAKPCPRCGGAVRTTVLVNGQEFLSF</sequence>
<evidence type="ECO:0000313" key="2">
    <source>
        <dbReference type="Proteomes" id="UP001163687"/>
    </source>
</evidence>
<accession>A0AA35CIY8</accession>
<proteinExistence type="predicted"/>
<gene>
    <name evidence="1" type="ORF">caldi_10070</name>
</gene>
<reference evidence="1" key="1">
    <citation type="submission" date="2022-03" db="EMBL/GenBank/DDBJ databases">
        <title>Complete genome sequence of Caldinitratiruptor microaerophilus.</title>
        <authorList>
            <person name="Mukaiyama R."/>
            <person name="Nishiyama T."/>
            <person name="Ueda K."/>
        </authorList>
    </citation>
    <scope>NUCLEOTIDE SEQUENCE</scope>
    <source>
        <strain evidence="1">JCM 16183</strain>
    </source>
</reference>
<dbReference type="KEGG" id="cmic:caldi_10070"/>
<evidence type="ECO:0000313" key="1">
    <source>
        <dbReference type="EMBL" id="BDG59917.1"/>
    </source>
</evidence>
<protein>
    <submittedName>
        <fullName evidence="1">Uncharacterized protein</fullName>
    </submittedName>
</protein>
<dbReference type="Proteomes" id="UP001163687">
    <property type="component" value="Chromosome"/>
</dbReference>
<name>A0AA35CIY8_9FIRM</name>
<dbReference type="AlphaFoldDB" id="A0AA35CIY8"/>
<organism evidence="1 2">
    <name type="scientific">Caldinitratiruptor microaerophilus</name>
    <dbReference type="NCBI Taxonomy" id="671077"/>
    <lineage>
        <taxon>Bacteria</taxon>
        <taxon>Bacillati</taxon>
        <taxon>Bacillota</taxon>
        <taxon>Clostridia</taxon>
        <taxon>Eubacteriales</taxon>
        <taxon>Symbiobacteriaceae</taxon>
        <taxon>Caldinitratiruptor</taxon>
    </lineage>
</organism>